<name>W4V8A7_9FIRM</name>
<evidence type="ECO:0000259" key="6">
    <source>
        <dbReference type="Pfam" id="PF01555"/>
    </source>
</evidence>
<gene>
    <name evidence="7" type="ORF">JCM21531_2923</name>
</gene>
<accession>W4V8A7</accession>
<dbReference type="InterPro" id="IPR001091">
    <property type="entry name" value="RM_Methyltransferase"/>
</dbReference>
<evidence type="ECO:0000256" key="5">
    <source>
        <dbReference type="RuleBase" id="RU362026"/>
    </source>
</evidence>
<comment type="caution">
    <text evidence="7">The sequence shown here is derived from an EMBL/GenBank/DDBJ whole genome shotgun (WGS) entry which is preliminary data.</text>
</comment>
<dbReference type="SUPFAM" id="SSF53335">
    <property type="entry name" value="S-adenosyl-L-methionine-dependent methyltransferases"/>
    <property type="match status" value="1"/>
</dbReference>
<keyword evidence="4" id="KW-0680">Restriction system</keyword>
<reference evidence="7" key="1">
    <citation type="journal article" date="2014" name="Genome Announc.">
        <title>Draft Genome Sequence of Clostridium straminisolvens Strain JCM 21531T, Isolated from a Cellulose-Degrading Bacterial Community.</title>
        <authorList>
            <person name="Yuki M."/>
            <person name="Oshima K."/>
            <person name="Suda W."/>
            <person name="Sakamoto M."/>
            <person name="Kitamura K."/>
            <person name="Iida T."/>
            <person name="Hattori M."/>
            <person name="Ohkuma M."/>
        </authorList>
    </citation>
    <scope>NUCLEOTIDE SEQUENCE [LARGE SCALE GENOMIC DNA]</scope>
    <source>
        <strain evidence="7">JCM 21531</strain>
    </source>
</reference>
<dbReference type="InterPro" id="IPR029063">
    <property type="entry name" value="SAM-dependent_MTases_sf"/>
</dbReference>
<keyword evidence="8" id="KW-1185">Reference proteome</keyword>
<dbReference type="InterPro" id="IPR002941">
    <property type="entry name" value="DNA_methylase_N4/N6"/>
</dbReference>
<dbReference type="STRING" id="1294263.JCM21531_2923"/>
<dbReference type="Pfam" id="PF01555">
    <property type="entry name" value="N6_N4_Mtase"/>
    <property type="match status" value="1"/>
</dbReference>
<evidence type="ECO:0000256" key="4">
    <source>
        <dbReference type="ARBA" id="ARBA00022747"/>
    </source>
</evidence>
<evidence type="ECO:0000256" key="2">
    <source>
        <dbReference type="ARBA" id="ARBA00022603"/>
    </source>
</evidence>
<dbReference type="EMBL" id="BAVR01000036">
    <property type="protein sequence ID" value="GAE89401.1"/>
    <property type="molecule type" value="Genomic_DNA"/>
</dbReference>
<feature type="domain" description="DNA methylase N-4/N-6" evidence="6">
    <location>
        <begin position="22"/>
        <end position="217"/>
    </location>
</feature>
<dbReference type="GO" id="GO:0032259">
    <property type="term" value="P:methylation"/>
    <property type="evidence" value="ECO:0007669"/>
    <property type="project" value="UniProtKB-KW"/>
</dbReference>
<evidence type="ECO:0000313" key="7">
    <source>
        <dbReference type="EMBL" id="GAE89401.1"/>
    </source>
</evidence>
<comment type="similarity">
    <text evidence="1 5">Belongs to the N(4)/N(6)-methyltransferase family.</text>
</comment>
<dbReference type="InterPro" id="IPR002052">
    <property type="entry name" value="DNA_methylase_N6_adenine_CS"/>
</dbReference>
<dbReference type="PRINTS" id="PR00508">
    <property type="entry name" value="S21N4MTFRASE"/>
</dbReference>
<organism evidence="7 8">
    <name type="scientific">Acetivibrio straminisolvens JCM 21531</name>
    <dbReference type="NCBI Taxonomy" id="1294263"/>
    <lineage>
        <taxon>Bacteria</taxon>
        <taxon>Bacillati</taxon>
        <taxon>Bacillota</taxon>
        <taxon>Clostridia</taxon>
        <taxon>Eubacteriales</taxon>
        <taxon>Oscillospiraceae</taxon>
        <taxon>Acetivibrio</taxon>
    </lineage>
</organism>
<dbReference type="GO" id="GO:0009307">
    <property type="term" value="P:DNA restriction-modification system"/>
    <property type="evidence" value="ECO:0007669"/>
    <property type="project" value="UniProtKB-KW"/>
</dbReference>
<dbReference type="Gene3D" id="3.40.50.150">
    <property type="entry name" value="Vaccinia Virus protein VP39"/>
    <property type="match status" value="1"/>
</dbReference>
<sequence length="246" mass="28077">MCGDSTMLSDVQKLMNGQKARFIFTDPPWNVDYGSDTRHPSWKPRQILNDNMSTEEFGAFLLRAFKCMKEVSEAGCMTYVVMSAQEWGSLMNVMREAGYHWSSTIIWKKDSLVLSRKDYHTQYEPIWYGWLEGTRLCPLKDRKQSDVWEMPRPKVSEEHPTMKPVSLVAKAMLNSSHIGDLTLDLFGGSGTTMIAAQQTGRVCFMMELDSKYCDVIVKRYVSQFGADSVFLVTGSEKIPYAETQID</sequence>
<dbReference type="REBASE" id="80370">
    <property type="entry name" value="M2.Cst21531ORF2921P"/>
</dbReference>
<evidence type="ECO:0000256" key="3">
    <source>
        <dbReference type="ARBA" id="ARBA00022679"/>
    </source>
</evidence>
<dbReference type="PROSITE" id="PS00092">
    <property type="entry name" value="N6_MTASE"/>
    <property type="match status" value="1"/>
</dbReference>
<keyword evidence="2 7" id="KW-0489">Methyltransferase</keyword>
<dbReference type="Proteomes" id="UP000019109">
    <property type="component" value="Unassembled WGS sequence"/>
</dbReference>
<dbReference type="AlphaFoldDB" id="W4V8A7"/>
<dbReference type="EC" id="2.1.1.-" evidence="5"/>
<dbReference type="GO" id="GO:0003677">
    <property type="term" value="F:DNA binding"/>
    <property type="evidence" value="ECO:0007669"/>
    <property type="project" value="InterPro"/>
</dbReference>
<evidence type="ECO:0000313" key="8">
    <source>
        <dbReference type="Proteomes" id="UP000019109"/>
    </source>
</evidence>
<evidence type="ECO:0000256" key="1">
    <source>
        <dbReference type="ARBA" id="ARBA00006594"/>
    </source>
</evidence>
<dbReference type="GO" id="GO:0008170">
    <property type="term" value="F:N-methyltransferase activity"/>
    <property type="evidence" value="ECO:0007669"/>
    <property type="project" value="InterPro"/>
</dbReference>
<proteinExistence type="inferred from homology"/>
<keyword evidence="3 7" id="KW-0808">Transferase</keyword>
<protein>
    <recommendedName>
        <fullName evidence="5">Methyltransferase</fullName>
        <ecNumber evidence="5">2.1.1.-</ecNumber>
    </recommendedName>
</protein>